<name>A0A516GTZ6_9FLAO</name>
<keyword evidence="2" id="KW-1185">Reference proteome</keyword>
<gene>
    <name evidence="1" type="ORF">FNB79_13630</name>
</gene>
<evidence type="ECO:0000313" key="1">
    <source>
        <dbReference type="EMBL" id="QDO94965.1"/>
    </source>
</evidence>
<protein>
    <submittedName>
        <fullName evidence="1">Uncharacterized protein</fullName>
    </submittedName>
</protein>
<evidence type="ECO:0000313" key="2">
    <source>
        <dbReference type="Proteomes" id="UP000319209"/>
    </source>
</evidence>
<sequence>MGNLCKYEQHLRQKLEFGTIEYDVNRAKMHEKRRIEYVTFVNEYRILKTEIFKQLSKFQRKEVSNLKRLRFSIL</sequence>
<organism evidence="1 2">
    <name type="scientific">Formosa sediminum</name>
    <dbReference type="NCBI Taxonomy" id="2594004"/>
    <lineage>
        <taxon>Bacteria</taxon>
        <taxon>Pseudomonadati</taxon>
        <taxon>Bacteroidota</taxon>
        <taxon>Flavobacteriia</taxon>
        <taxon>Flavobacteriales</taxon>
        <taxon>Flavobacteriaceae</taxon>
        <taxon>Formosa</taxon>
    </lineage>
</organism>
<dbReference type="Proteomes" id="UP000319209">
    <property type="component" value="Chromosome"/>
</dbReference>
<accession>A0A516GTZ6</accession>
<dbReference type="OrthoDB" id="1442387at2"/>
<dbReference type="AlphaFoldDB" id="A0A516GTZ6"/>
<proteinExistence type="predicted"/>
<dbReference type="RefSeq" id="WP_143381853.1">
    <property type="nucleotide sequence ID" value="NZ_CP041637.1"/>
</dbReference>
<reference evidence="1 2" key="1">
    <citation type="submission" date="2019-07" db="EMBL/GenBank/DDBJ databases">
        <title>Genome sequencing for Formosa sp. PS13.</title>
        <authorList>
            <person name="Park S.-J."/>
        </authorList>
    </citation>
    <scope>NUCLEOTIDE SEQUENCE [LARGE SCALE GENOMIC DNA]</scope>
    <source>
        <strain evidence="1 2">PS13</strain>
    </source>
</reference>
<dbReference type="EMBL" id="CP041637">
    <property type="protein sequence ID" value="QDO94965.1"/>
    <property type="molecule type" value="Genomic_DNA"/>
</dbReference>
<dbReference type="KEGG" id="fop:FNB79_13630"/>